<accession>A0A381SLX6</accession>
<dbReference type="EMBL" id="UINC01003209">
    <property type="protein sequence ID" value="SVA04288.1"/>
    <property type="molecule type" value="Genomic_DNA"/>
</dbReference>
<sequence>MQIIGSHIDDLAIGSGGNPAGTLGPHVLPEVVELVFGLRSGVHRHPIGLRWAVLNLGGIR</sequence>
<reference evidence="1" key="1">
    <citation type="submission" date="2018-05" db="EMBL/GenBank/DDBJ databases">
        <authorList>
            <person name="Lanie J.A."/>
            <person name="Ng W.-L."/>
            <person name="Kazmierczak K.M."/>
            <person name="Andrzejewski T.M."/>
            <person name="Davidsen T.M."/>
            <person name="Wayne K.J."/>
            <person name="Tettelin H."/>
            <person name="Glass J.I."/>
            <person name="Rusch D."/>
            <person name="Podicherti R."/>
            <person name="Tsui H.-C.T."/>
            <person name="Winkler M.E."/>
        </authorList>
    </citation>
    <scope>NUCLEOTIDE SEQUENCE</scope>
</reference>
<dbReference type="AlphaFoldDB" id="A0A381SLX6"/>
<proteinExistence type="predicted"/>
<name>A0A381SLX6_9ZZZZ</name>
<gene>
    <name evidence="1" type="ORF">METZ01_LOCUS57142</name>
</gene>
<organism evidence="1">
    <name type="scientific">marine metagenome</name>
    <dbReference type="NCBI Taxonomy" id="408172"/>
    <lineage>
        <taxon>unclassified sequences</taxon>
        <taxon>metagenomes</taxon>
        <taxon>ecological metagenomes</taxon>
    </lineage>
</organism>
<evidence type="ECO:0000313" key="1">
    <source>
        <dbReference type="EMBL" id="SVA04288.1"/>
    </source>
</evidence>
<protein>
    <submittedName>
        <fullName evidence="1">Uncharacterized protein</fullName>
    </submittedName>
</protein>